<comment type="caution">
    <text evidence="1">The sequence shown here is derived from an EMBL/GenBank/DDBJ whole genome shotgun (WGS) entry which is preliminary data.</text>
</comment>
<evidence type="ECO:0000313" key="1">
    <source>
        <dbReference type="EMBL" id="NGO80080.1"/>
    </source>
</evidence>
<dbReference type="EMBL" id="JAAKZW010000191">
    <property type="protein sequence ID" value="NGO80080.1"/>
    <property type="molecule type" value="Genomic_DNA"/>
</dbReference>
<gene>
    <name evidence="1" type="ORF">G6045_31140</name>
</gene>
<keyword evidence="2" id="KW-1185">Reference proteome</keyword>
<evidence type="ECO:0000313" key="2">
    <source>
        <dbReference type="Proteomes" id="UP000481109"/>
    </source>
</evidence>
<dbReference type="Proteomes" id="UP000481109">
    <property type="component" value="Unassembled WGS sequence"/>
</dbReference>
<dbReference type="RefSeq" id="WP_165335511.1">
    <property type="nucleotide sequence ID" value="NZ_JAAKZW010000191.1"/>
</dbReference>
<reference evidence="1 2" key="1">
    <citation type="submission" date="2020-02" db="EMBL/GenBank/DDBJ databases">
        <title>Whole-genome analyses of novel actinobacteria.</title>
        <authorList>
            <person name="Sahin N."/>
            <person name="Tokatli A."/>
        </authorList>
    </citation>
    <scope>NUCLEOTIDE SEQUENCE [LARGE SCALE GENOMIC DNA]</scope>
    <source>
        <strain evidence="1 2">YC504</strain>
    </source>
</reference>
<accession>A0A6G4XTH9</accession>
<protein>
    <submittedName>
        <fullName evidence="1">Uncharacterized protein</fullName>
    </submittedName>
</protein>
<name>A0A6G4XTH9_9ACTN</name>
<organism evidence="1 2">
    <name type="scientific">Streptomyces mesophilus</name>
    <dbReference type="NCBI Taxonomy" id="1775132"/>
    <lineage>
        <taxon>Bacteria</taxon>
        <taxon>Bacillati</taxon>
        <taxon>Actinomycetota</taxon>
        <taxon>Actinomycetes</taxon>
        <taxon>Kitasatosporales</taxon>
        <taxon>Streptomycetaceae</taxon>
        <taxon>Streptomyces</taxon>
    </lineage>
</organism>
<dbReference type="AlphaFoldDB" id="A0A6G4XTH9"/>
<proteinExistence type="predicted"/>
<sequence>MTAAPRPEPHPPTNSEVRLLHDQLAALDLLCSHVLDTEHGGSGPGACGPGYRIAELARDAAPAAHDSLVVPLAKRWGEPVRLGLRDLAGEIPESWAFLATLVAEVDIWRARDRWLALGATHDRPARLLALVTTANPP</sequence>